<reference evidence="7 8" key="1">
    <citation type="journal article" date="2016" name="Nat. Commun.">
        <title>Thousands of microbial genomes shed light on interconnected biogeochemical processes in an aquifer system.</title>
        <authorList>
            <person name="Anantharaman K."/>
            <person name="Brown C.T."/>
            <person name="Hug L.A."/>
            <person name="Sharon I."/>
            <person name="Castelle C.J."/>
            <person name="Probst A.J."/>
            <person name="Thomas B.C."/>
            <person name="Singh A."/>
            <person name="Wilkins M.J."/>
            <person name="Karaoz U."/>
            <person name="Brodie E.L."/>
            <person name="Williams K.H."/>
            <person name="Hubbard S.S."/>
            <person name="Banfield J.F."/>
        </authorList>
    </citation>
    <scope>NUCLEOTIDE SEQUENCE [LARGE SCALE GENOMIC DNA]</scope>
</reference>
<gene>
    <name evidence="7" type="ORF">A2896_01820</name>
</gene>
<dbReference type="Pfam" id="PF00953">
    <property type="entry name" value="Glycos_transf_4"/>
    <property type="match status" value="1"/>
</dbReference>
<feature type="transmembrane region" description="Helical" evidence="6">
    <location>
        <begin position="337"/>
        <end position="356"/>
    </location>
</feature>
<dbReference type="STRING" id="1801672.A2896_01820"/>
<dbReference type="PANTHER" id="PTHR22926:SF5">
    <property type="entry name" value="PHOSPHO-N-ACETYLMURAMOYL-PENTAPEPTIDE-TRANSFERASE HOMOLOG"/>
    <property type="match status" value="1"/>
</dbReference>
<sequence>MLYLPNAAIDVIKIFGLGTLSFVLAFWLTPLLTRFLYRHQLWRKTVRTQAIDGKDLTFFQKFHSKGETHTPRFGGLLIWIIPLFLAVFFYLLYKADTGIWWLQKLNFLNRGQTWLPFFALLSASLVGLVDDILQVKGKGKYIAGGLSLKQRIILMGLVGAVGAWWFFAKLGWSTLHVPGLGDLEIGIWYLPLFILVMMATYSGGVIDGLDGLAGGAFAAIFGAFAGIALFVGQVNLAAFCAVILGALLAFLWFNIPPARFYMGETGMMGLTAALTVVAFLTDSVLVLPIIGFLLVIESGSVILQLLSKKFRHKKLFLAAPIHHHFEAKNWPPYQVTMRFWIIGVVAALIGMAIRLLG</sequence>
<proteinExistence type="predicted"/>
<organism evidence="7 8">
    <name type="scientific">Candidatus Nealsonbacteria bacterium RIFCSPLOWO2_01_FULL_43_32</name>
    <dbReference type="NCBI Taxonomy" id="1801672"/>
    <lineage>
        <taxon>Bacteria</taxon>
        <taxon>Candidatus Nealsoniibacteriota</taxon>
    </lineage>
</organism>
<feature type="transmembrane region" description="Helical" evidence="6">
    <location>
        <begin position="260"/>
        <end position="280"/>
    </location>
</feature>
<keyword evidence="2" id="KW-0808">Transferase</keyword>
<evidence type="ECO:0000256" key="6">
    <source>
        <dbReference type="SAM" id="Phobius"/>
    </source>
</evidence>
<evidence type="ECO:0000313" key="8">
    <source>
        <dbReference type="Proteomes" id="UP000178647"/>
    </source>
</evidence>
<feature type="transmembrane region" description="Helical" evidence="6">
    <location>
        <begin position="286"/>
        <end position="306"/>
    </location>
</feature>
<dbReference type="Proteomes" id="UP000178647">
    <property type="component" value="Unassembled WGS sequence"/>
</dbReference>
<keyword evidence="4 6" id="KW-1133">Transmembrane helix</keyword>
<evidence type="ECO:0000313" key="7">
    <source>
        <dbReference type="EMBL" id="OGZ24652.1"/>
    </source>
</evidence>
<name>A0A1G2EGA5_9BACT</name>
<evidence type="ECO:0000256" key="2">
    <source>
        <dbReference type="ARBA" id="ARBA00022679"/>
    </source>
</evidence>
<feature type="transmembrane region" description="Helical" evidence="6">
    <location>
        <begin position="212"/>
        <end position="230"/>
    </location>
</feature>
<dbReference type="GO" id="GO:0044038">
    <property type="term" value="P:cell wall macromolecule biosynthetic process"/>
    <property type="evidence" value="ECO:0007669"/>
    <property type="project" value="TreeGrafter"/>
</dbReference>
<keyword evidence="5 6" id="KW-0472">Membrane</keyword>
<dbReference type="AlphaFoldDB" id="A0A1G2EGA5"/>
<evidence type="ECO:0000256" key="3">
    <source>
        <dbReference type="ARBA" id="ARBA00022692"/>
    </source>
</evidence>
<dbReference type="EMBL" id="MHMH01000007">
    <property type="protein sequence ID" value="OGZ24652.1"/>
    <property type="molecule type" value="Genomic_DNA"/>
</dbReference>
<evidence type="ECO:0000256" key="5">
    <source>
        <dbReference type="ARBA" id="ARBA00023136"/>
    </source>
</evidence>
<dbReference type="PANTHER" id="PTHR22926">
    <property type="entry name" value="PHOSPHO-N-ACETYLMURAMOYL-PENTAPEPTIDE-TRANSFERASE"/>
    <property type="match status" value="1"/>
</dbReference>
<accession>A0A1G2EGA5</accession>
<feature type="transmembrane region" description="Helical" evidence="6">
    <location>
        <begin position="151"/>
        <end position="167"/>
    </location>
</feature>
<dbReference type="InterPro" id="IPR000715">
    <property type="entry name" value="Glycosyl_transferase_4"/>
</dbReference>
<protein>
    <recommendedName>
        <fullName evidence="9">Phospho-N-acetylmuramoyl-pentapeptide-transferase</fullName>
    </recommendedName>
</protein>
<feature type="transmembrane region" description="Helical" evidence="6">
    <location>
        <begin position="12"/>
        <end position="37"/>
    </location>
</feature>
<dbReference type="GO" id="GO:0005886">
    <property type="term" value="C:plasma membrane"/>
    <property type="evidence" value="ECO:0007669"/>
    <property type="project" value="TreeGrafter"/>
</dbReference>
<comment type="caution">
    <text evidence="7">The sequence shown here is derived from an EMBL/GenBank/DDBJ whole genome shotgun (WGS) entry which is preliminary data.</text>
</comment>
<comment type="subcellular location">
    <subcellularLocation>
        <location evidence="1">Membrane</location>
        <topology evidence="1">Multi-pass membrane protein</topology>
    </subcellularLocation>
</comment>
<evidence type="ECO:0000256" key="4">
    <source>
        <dbReference type="ARBA" id="ARBA00022989"/>
    </source>
</evidence>
<evidence type="ECO:0008006" key="9">
    <source>
        <dbReference type="Google" id="ProtNLM"/>
    </source>
</evidence>
<feature type="transmembrane region" description="Helical" evidence="6">
    <location>
        <begin position="236"/>
        <end position="253"/>
    </location>
</feature>
<feature type="transmembrane region" description="Helical" evidence="6">
    <location>
        <begin position="73"/>
        <end position="93"/>
    </location>
</feature>
<keyword evidence="3 6" id="KW-0812">Transmembrane</keyword>
<feature type="transmembrane region" description="Helical" evidence="6">
    <location>
        <begin position="187"/>
        <end position="205"/>
    </location>
</feature>
<dbReference type="GO" id="GO:0016780">
    <property type="term" value="F:phosphotransferase activity, for other substituted phosphate groups"/>
    <property type="evidence" value="ECO:0007669"/>
    <property type="project" value="InterPro"/>
</dbReference>
<evidence type="ECO:0000256" key="1">
    <source>
        <dbReference type="ARBA" id="ARBA00004141"/>
    </source>
</evidence>
<dbReference type="GO" id="GO:0071555">
    <property type="term" value="P:cell wall organization"/>
    <property type="evidence" value="ECO:0007669"/>
    <property type="project" value="TreeGrafter"/>
</dbReference>
<feature type="transmembrane region" description="Helical" evidence="6">
    <location>
        <begin position="113"/>
        <end position="130"/>
    </location>
</feature>